<dbReference type="AlphaFoldDB" id="A0A8H3IZV6"/>
<comment type="caution">
    <text evidence="4">The sequence shown here is derived from an EMBL/GenBank/DDBJ whole genome shotgun (WGS) entry which is preliminary data.</text>
</comment>
<dbReference type="InterPro" id="IPR029058">
    <property type="entry name" value="AB_hydrolase_fold"/>
</dbReference>
<organism evidence="4 5">
    <name type="scientific">Alectoria fallacina</name>
    <dbReference type="NCBI Taxonomy" id="1903189"/>
    <lineage>
        <taxon>Eukaryota</taxon>
        <taxon>Fungi</taxon>
        <taxon>Dikarya</taxon>
        <taxon>Ascomycota</taxon>
        <taxon>Pezizomycotina</taxon>
        <taxon>Lecanoromycetes</taxon>
        <taxon>OSLEUM clade</taxon>
        <taxon>Lecanoromycetidae</taxon>
        <taxon>Lecanorales</taxon>
        <taxon>Lecanorineae</taxon>
        <taxon>Parmeliaceae</taxon>
        <taxon>Alectoria</taxon>
    </lineage>
</organism>
<dbReference type="OrthoDB" id="2418081at2759"/>
<evidence type="ECO:0000256" key="1">
    <source>
        <dbReference type="ARBA" id="ARBA00006499"/>
    </source>
</evidence>
<dbReference type="GO" id="GO:0052689">
    <property type="term" value="F:carboxylic ester hydrolase activity"/>
    <property type="evidence" value="ECO:0007669"/>
    <property type="project" value="TreeGrafter"/>
</dbReference>
<evidence type="ECO:0000259" key="3">
    <source>
        <dbReference type="Pfam" id="PF02230"/>
    </source>
</evidence>
<dbReference type="Pfam" id="PF02230">
    <property type="entry name" value="Abhydrolase_2"/>
    <property type="match status" value="1"/>
</dbReference>
<sequence>MASDNRQVQKHRSTGFPDPLVVPASATHRQTFIILHGRGSNAATFGPDLLATKVSTSLHTLKDAFPHVKFIFPTASKRRAVIYNRSVINQWFDNWSLQTPTKREELQLNGLRETSAYIHNLLRGEIELVGASNVVLWGLSQGCAASLISLLTWDGPPLAAVFGMCGWLPFRKQMKDIAQPSNDCEDNEDLFARSDKHDDLSPAAQAVTFLREELEMSPAVSRMSFQHTPVFLGHGTKDEKVPINLGREAADCLKSMGVEVCWKDYDDLGLWYSIAMLDDLVAFLETNGVFHKEEILTEQGVVGEESVPR</sequence>
<comment type="similarity">
    <text evidence="1">Belongs to the AB hydrolase superfamily. AB hydrolase 2 family.</text>
</comment>
<dbReference type="InterPro" id="IPR050565">
    <property type="entry name" value="LYPA1-2/EST-like"/>
</dbReference>
<evidence type="ECO:0000256" key="2">
    <source>
        <dbReference type="SAM" id="MobiDB-lite"/>
    </source>
</evidence>
<dbReference type="GO" id="GO:0008474">
    <property type="term" value="F:palmitoyl-(protein) hydrolase activity"/>
    <property type="evidence" value="ECO:0007669"/>
    <property type="project" value="TreeGrafter"/>
</dbReference>
<proteinExistence type="inferred from homology"/>
<reference evidence="4" key="1">
    <citation type="submission" date="2021-03" db="EMBL/GenBank/DDBJ databases">
        <authorList>
            <person name="Tagirdzhanova G."/>
        </authorList>
    </citation>
    <scope>NUCLEOTIDE SEQUENCE</scope>
</reference>
<dbReference type="SUPFAM" id="SSF53474">
    <property type="entry name" value="alpha/beta-Hydrolases"/>
    <property type="match status" value="1"/>
</dbReference>
<protein>
    <recommendedName>
        <fullName evidence="3">Phospholipase/carboxylesterase/thioesterase domain-containing protein</fullName>
    </recommendedName>
</protein>
<dbReference type="PANTHER" id="PTHR10655:SF64">
    <property type="entry name" value="PHOSPHOLIPASE_CARBOXYLESTERASE_THIOESTERASE DOMAIN-CONTAINING PROTEIN"/>
    <property type="match status" value="1"/>
</dbReference>
<dbReference type="Gene3D" id="3.40.50.1820">
    <property type="entry name" value="alpha/beta hydrolase"/>
    <property type="match status" value="1"/>
</dbReference>
<keyword evidence="5" id="KW-1185">Reference proteome</keyword>
<feature type="domain" description="Phospholipase/carboxylesterase/thioesterase" evidence="3">
    <location>
        <begin position="20"/>
        <end position="176"/>
    </location>
</feature>
<dbReference type="PANTHER" id="PTHR10655">
    <property type="entry name" value="LYSOPHOSPHOLIPASE-RELATED"/>
    <property type="match status" value="1"/>
</dbReference>
<dbReference type="Proteomes" id="UP000664203">
    <property type="component" value="Unassembled WGS sequence"/>
</dbReference>
<dbReference type="EMBL" id="CAJPDR010000435">
    <property type="protein sequence ID" value="CAF9936174.1"/>
    <property type="molecule type" value="Genomic_DNA"/>
</dbReference>
<dbReference type="GO" id="GO:0005737">
    <property type="term" value="C:cytoplasm"/>
    <property type="evidence" value="ECO:0007669"/>
    <property type="project" value="TreeGrafter"/>
</dbReference>
<evidence type="ECO:0000313" key="5">
    <source>
        <dbReference type="Proteomes" id="UP000664203"/>
    </source>
</evidence>
<accession>A0A8H3IZV6</accession>
<evidence type="ECO:0000313" key="4">
    <source>
        <dbReference type="EMBL" id="CAF9936174.1"/>
    </source>
</evidence>
<dbReference type="InterPro" id="IPR003140">
    <property type="entry name" value="PLipase/COase/thioEstase"/>
</dbReference>
<gene>
    <name evidence="4" type="ORF">ALECFALPRED_006722</name>
</gene>
<feature type="region of interest" description="Disordered" evidence="2">
    <location>
        <begin position="1"/>
        <end position="21"/>
    </location>
</feature>
<name>A0A8H3IZV6_9LECA</name>